<dbReference type="GO" id="GO:0008519">
    <property type="term" value="F:ammonium channel activity"/>
    <property type="evidence" value="ECO:0007669"/>
    <property type="project" value="InterPro"/>
</dbReference>
<evidence type="ECO:0000256" key="1">
    <source>
        <dbReference type="ARBA" id="ARBA00004651"/>
    </source>
</evidence>
<keyword evidence="4" id="KW-1003">Cell membrane</keyword>
<comment type="subcellular location">
    <subcellularLocation>
        <location evidence="1">Cell membrane</location>
        <topology evidence="1">Multi-pass membrane protein</topology>
    </subcellularLocation>
</comment>
<keyword evidence="7 10" id="KW-0472">Membrane</keyword>
<dbReference type="AlphaFoldDB" id="A0A6I9YSN6"/>
<dbReference type="Pfam" id="PF00909">
    <property type="entry name" value="Ammonium_transp"/>
    <property type="match status" value="1"/>
</dbReference>
<evidence type="ECO:0000256" key="2">
    <source>
        <dbReference type="ARBA" id="ARBA00011036"/>
    </source>
</evidence>
<sequence length="233" mass="25678">MSGHPTNLRVKLPLLCALLQLATVLLFAFFVQYDSHTSPRLWHEDVQLHSKGPLDHEFYPRYPSFQDVHVMVFLGFGFLMTFLKRYSFGGVAFNFLIAAFALQWSVLIQGFFHTFHNGKIHVGIESMINADFCAGSVLISFGALLGKTSPVQLLLMAGLEVTLFGINEYVLLSLLQVSCSLWGADPSSLGTGWAQGKRPLSKVNPFKPPLSLHYGIGQAGEAQNDAGSSESRK</sequence>
<evidence type="ECO:0000256" key="10">
    <source>
        <dbReference type="SAM" id="Phobius"/>
    </source>
</evidence>
<dbReference type="PRINTS" id="PR00342">
    <property type="entry name" value="RHESUSRHD"/>
</dbReference>
<evidence type="ECO:0000256" key="7">
    <source>
        <dbReference type="ARBA" id="ARBA00023136"/>
    </source>
</evidence>
<organism evidence="12 13">
    <name type="scientific">Thamnophis sirtalis</name>
    <dbReference type="NCBI Taxonomy" id="35019"/>
    <lineage>
        <taxon>Eukaryota</taxon>
        <taxon>Metazoa</taxon>
        <taxon>Chordata</taxon>
        <taxon>Craniata</taxon>
        <taxon>Vertebrata</taxon>
        <taxon>Euteleostomi</taxon>
        <taxon>Lepidosauria</taxon>
        <taxon>Squamata</taxon>
        <taxon>Bifurcata</taxon>
        <taxon>Unidentata</taxon>
        <taxon>Episquamata</taxon>
        <taxon>Toxicofera</taxon>
        <taxon>Serpentes</taxon>
        <taxon>Colubroidea</taxon>
        <taxon>Colubridae</taxon>
        <taxon>Natricinae</taxon>
        <taxon>Thamnophis</taxon>
    </lineage>
</organism>
<keyword evidence="12" id="KW-1185">Reference proteome</keyword>
<feature type="transmembrane region" description="Helical" evidence="10">
    <location>
        <begin position="95"/>
        <end position="115"/>
    </location>
</feature>
<keyword evidence="8" id="KW-0924">Ammonia transport</keyword>
<evidence type="ECO:0000256" key="9">
    <source>
        <dbReference type="ARBA" id="ARBA00023180"/>
    </source>
</evidence>
<keyword evidence="5 10" id="KW-0812">Transmembrane</keyword>
<dbReference type="SUPFAM" id="SSF111352">
    <property type="entry name" value="Ammonium transporter"/>
    <property type="match status" value="1"/>
</dbReference>
<protein>
    <submittedName>
        <fullName evidence="13">Ammonium transporter Rh type B-B-like isoform X1</fullName>
    </submittedName>
</protein>
<keyword evidence="9" id="KW-0325">Glycoprotein</keyword>
<evidence type="ECO:0000256" key="5">
    <source>
        <dbReference type="ARBA" id="ARBA00022692"/>
    </source>
</evidence>
<evidence type="ECO:0000313" key="12">
    <source>
        <dbReference type="Proteomes" id="UP000504617"/>
    </source>
</evidence>
<dbReference type="GO" id="GO:0097272">
    <property type="term" value="P:ammonium homeostasis"/>
    <property type="evidence" value="ECO:0007669"/>
    <property type="project" value="TreeGrafter"/>
</dbReference>
<evidence type="ECO:0000313" key="13">
    <source>
        <dbReference type="RefSeq" id="XP_013927297.1"/>
    </source>
</evidence>
<dbReference type="KEGG" id="tsr:106553352"/>
<evidence type="ECO:0000259" key="11">
    <source>
        <dbReference type="Pfam" id="PF00909"/>
    </source>
</evidence>
<dbReference type="RefSeq" id="XP_013927297.1">
    <property type="nucleotide sequence ID" value="XM_014071822.1"/>
</dbReference>
<reference evidence="13" key="1">
    <citation type="submission" date="2025-08" db="UniProtKB">
        <authorList>
            <consortium name="RefSeq"/>
        </authorList>
    </citation>
    <scope>IDENTIFICATION</scope>
    <source>
        <tissue evidence="13">Skeletal muscle</tissue>
    </source>
</reference>
<dbReference type="Gene3D" id="1.10.3430.10">
    <property type="entry name" value="Ammonium transporter AmtB like domains"/>
    <property type="match status" value="1"/>
</dbReference>
<evidence type="ECO:0000256" key="4">
    <source>
        <dbReference type="ARBA" id="ARBA00022475"/>
    </source>
</evidence>
<dbReference type="PANTHER" id="PTHR11730:SF42">
    <property type="entry name" value="AMMONIUM TRANSPORTER RH TYPE B"/>
    <property type="match status" value="1"/>
</dbReference>
<dbReference type="PANTHER" id="PTHR11730">
    <property type="entry name" value="AMMONIUM TRANSPORTER"/>
    <property type="match status" value="1"/>
</dbReference>
<dbReference type="Proteomes" id="UP000504617">
    <property type="component" value="Unplaced"/>
</dbReference>
<keyword evidence="3" id="KW-0813">Transport</keyword>
<accession>A0A6I9YSN6</accession>
<feature type="transmembrane region" description="Helical" evidence="10">
    <location>
        <begin position="153"/>
        <end position="172"/>
    </location>
</feature>
<dbReference type="OrthoDB" id="534912at2759"/>
<dbReference type="InterPro" id="IPR029020">
    <property type="entry name" value="Ammonium/urea_transptr"/>
</dbReference>
<dbReference type="InterPro" id="IPR002229">
    <property type="entry name" value="RhesusRHD"/>
</dbReference>
<comment type="similarity">
    <text evidence="2">Belongs to the ammonium transporter (TC 2.A.49) family. Rh subfamily.</text>
</comment>
<feature type="transmembrane region" description="Helical" evidence="10">
    <location>
        <begin position="12"/>
        <end position="33"/>
    </location>
</feature>
<name>A0A6I9YSN6_9SAUR</name>
<evidence type="ECO:0000256" key="3">
    <source>
        <dbReference type="ARBA" id="ARBA00022448"/>
    </source>
</evidence>
<gene>
    <name evidence="13" type="primary">LOC106553352</name>
</gene>
<keyword evidence="6 10" id="KW-1133">Transmembrane helix</keyword>
<feature type="transmembrane region" description="Helical" evidence="10">
    <location>
        <begin position="127"/>
        <end position="146"/>
    </location>
</feature>
<feature type="transmembrane region" description="Helical" evidence="10">
    <location>
        <begin position="64"/>
        <end position="83"/>
    </location>
</feature>
<dbReference type="InterPro" id="IPR024041">
    <property type="entry name" value="NH4_transpt_AmtB-like_dom"/>
</dbReference>
<dbReference type="GeneID" id="106553352"/>
<dbReference type="GO" id="GO:0005886">
    <property type="term" value="C:plasma membrane"/>
    <property type="evidence" value="ECO:0007669"/>
    <property type="project" value="UniProtKB-SubCell"/>
</dbReference>
<evidence type="ECO:0000256" key="8">
    <source>
        <dbReference type="ARBA" id="ARBA00023177"/>
    </source>
</evidence>
<feature type="domain" description="Ammonium transporter AmtB-like" evidence="11">
    <location>
        <begin position="62"/>
        <end position="162"/>
    </location>
</feature>
<proteinExistence type="inferred from homology"/>
<evidence type="ECO:0000256" key="6">
    <source>
        <dbReference type="ARBA" id="ARBA00022989"/>
    </source>
</evidence>